<organism evidence="1 2">
    <name type="scientific">Actinoallomurus bryophytorum</name>
    <dbReference type="NCBI Taxonomy" id="1490222"/>
    <lineage>
        <taxon>Bacteria</taxon>
        <taxon>Bacillati</taxon>
        <taxon>Actinomycetota</taxon>
        <taxon>Actinomycetes</taxon>
        <taxon>Streptosporangiales</taxon>
        <taxon>Thermomonosporaceae</taxon>
        <taxon>Actinoallomurus</taxon>
    </lineage>
</organism>
<sequence length="175" mass="18601">MAASLVTTLGSVLAALGGIGMTQGIGARNERRKNERLMAEERVRAHDRTCADLMAAARKLRLQIVVTAKIGRCTDMDVRLSAIQEQAAIVNQHASELALLAGDALVTAGRDLAREADELAGFVAETALMDRDDTSRGVLQEKPDLAEFEKALDGFEAQARTAQPGGASGSGRSRR</sequence>
<proteinExistence type="predicted"/>
<protein>
    <submittedName>
        <fullName evidence="1">Uncharacterized protein</fullName>
    </submittedName>
</protein>
<dbReference type="Proteomes" id="UP000316096">
    <property type="component" value="Unassembled WGS sequence"/>
</dbReference>
<keyword evidence="2" id="KW-1185">Reference proteome</keyword>
<evidence type="ECO:0000313" key="2">
    <source>
        <dbReference type="Proteomes" id="UP000316096"/>
    </source>
</evidence>
<dbReference type="EMBL" id="VFOZ01000001">
    <property type="protein sequence ID" value="TQL99091.1"/>
    <property type="molecule type" value="Genomic_DNA"/>
</dbReference>
<name>A0A543CPQ7_9ACTN</name>
<comment type="caution">
    <text evidence="1">The sequence shown here is derived from an EMBL/GenBank/DDBJ whole genome shotgun (WGS) entry which is preliminary data.</text>
</comment>
<dbReference type="AlphaFoldDB" id="A0A543CPQ7"/>
<reference evidence="1 2" key="1">
    <citation type="submission" date="2019-06" db="EMBL/GenBank/DDBJ databases">
        <title>Sequencing the genomes of 1000 actinobacteria strains.</title>
        <authorList>
            <person name="Klenk H.-P."/>
        </authorList>
    </citation>
    <scope>NUCLEOTIDE SEQUENCE [LARGE SCALE GENOMIC DNA]</scope>
    <source>
        <strain evidence="1 2">DSM 102200</strain>
    </source>
</reference>
<gene>
    <name evidence="1" type="ORF">FB559_4747</name>
</gene>
<evidence type="ECO:0000313" key="1">
    <source>
        <dbReference type="EMBL" id="TQL99091.1"/>
    </source>
</evidence>
<accession>A0A543CPQ7</accession>